<dbReference type="InterPro" id="IPR053924">
    <property type="entry name" value="RecX_HTH_2nd"/>
</dbReference>
<comment type="caution">
    <text evidence="9">The sequence shown here is derived from an EMBL/GenBank/DDBJ whole genome shotgun (WGS) entry which is preliminary data.</text>
</comment>
<dbReference type="EMBL" id="BAAADM010000046">
    <property type="protein sequence ID" value="GAA0441185.1"/>
    <property type="molecule type" value="Genomic_DNA"/>
</dbReference>
<accession>A0ABP3J468</accession>
<feature type="domain" description="RecX third three-helical" evidence="7">
    <location>
        <begin position="159"/>
        <end position="206"/>
    </location>
</feature>
<dbReference type="PANTHER" id="PTHR33602">
    <property type="entry name" value="REGULATORY PROTEIN RECX FAMILY PROTEIN"/>
    <property type="match status" value="1"/>
</dbReference>
<dbReference type="InterPro" id="IPR036388">
    <property type="entry name" value="WH-like_DNA-bd_sf"/>
</dbReference>
<evidence type="ECO:0000256" key="5">
    <source>
        <dbReference type="HAMAP-Rule" id="MF_01114"/>
    </source>
</evidence>
<evidence type="ECO:0000256" key="1">
    <source>
        <dbReference type="ARBA" id="ARBA00004496"/>
    </source>
</evidence>
<sequence>MAKISRITTQKKHTDRYNIFLDDGQKETYGFSVHESVLVEHRLHKDMELSEALMTTLIKQDTFHKAYSLAIHYLSYRMRTKQEIRDYLARKETDDDHIDAIMEKLESHGLTDDKQFADAFVRTRMNTSNKGPGLLRQELLEKGVEGAIALDAVGQYTYEQQFDKAMKLATKKRKTTGSKSFSSQLLQLKGTLIQKGFSHDVAHDVISEIQDDKDDDAEWQALVTQGEKLLNKHRIKLDGFALRNKMKEALYRKGFTIDMINQFIEQELDG</sequence>
<dbReference type="Proteomes" id="UP001501459">
    <property type="component" value="Unassembled WGS sequence"/>
</dbReference>
<dbReference type="HAMAP" id="MF_01114">
    <property type="entry name" value="RecX"/>
    <property type="match status" value="1"/>
</dbReference>
<dbReference type="Pfam" id="PF21981">
    <property type="entry name" value="RecX_HTH3"/>
    <property type="match status" value="2"/>
</dbReference>
<comment type="similarity">
    <text evidence="2 5">Belongs to the RecX family.</text>
</comment>
<keyword evidence="10" id="KW-1185">Reference proteome</keyword>
<name>A0ABP3J468_9BACI</name>
<proteinExistence type="inferred from homology"/>
<evidence type="ECO:0000313" key="10">
    <source>
        <dbReference type="Proteomes" id="UP001501459"/>
    </source>
</evidence>
<dbReference type="Gene3D" id="1.10.10.10">
    <property type="entry name" value="Winged helix-like DNA-binding domain superfamily/Winged helix DNA-binding domain"/>
    <property type="match status" value="4"/>
</dbReference>
<evidence type="ECO:0000313" key="9">
    <source>
        <dbReference type="EMBL" id="GAA0441185.1"/>
    </source>
</evidence>
<comment type="function">
    <text evidence="5">Modulates RecA activity.</text>
</comment>
<keyword evidence="4 5" id="KW-0963">Cytoplasm</keyword>
<evidence type="ECO:0000256" key="4">
    <source>
        <dbReference type="ARBA" id="ARBA00022490"/>
    </source>
</evidence>
<evidence type="ECO:0000259" key="8">
    <source>
        <dbReference type="Pfam" id="PF21982"/>
    </source>
</evidence>
<evidence type="ECO:0000259" key="6">
    <source>
        <dbReference type="Pfam" id="PF02631"/>
    </source>
</evidence>
<feature type="domain" description="RecX third three-helical" evidence="7">
    <location>
        <begin position="216"/>
        <end position="264"/>
    </location>
</feature>
<evidence type="ECO:0000259" key="7">
    <source>
        <dbReference type="Pfam" id="PF21981"/>
    </source>
</evidence>
<dbReference type="InterPro" id="IPR053925">
    <property type="entry name" value="RecX_HTH_3rd"/>
</dbReference>
<evidence type="ECO:0000256" key="2">
    <source>
        <dbReference type="ARBA" id="ARBA00009695"/>
    </source>
</evidence>
<evidence type="ECO:0000256" key="3">
    <source>
        <dbReference type="ARBA" id="ARBA00018111"/>
    </source>
</evidence>
<dbReference type="RefSeq" id="WP_343752499.1">
    <property type="nucleotide sequence ID" value="NZ_BAAADM010000046.1"/>
</dbReference>
<feature type="domain" description="RecX second three-helical" evidence="6">
    <location>
        <begin position="112"/>
        <end position="152"/>
    </location>
</feature>
<dbReference type="PANTHER" id="PTHR33602:SF1">
    <property type="entry name" value="REGULATORY PROTEIN RECX FAMILY PROTEIN"/>
    <property type="match status" value="1"/>
</dbReference>
<dbReference type="Pfam" id="PF21982">
    <property type="entry name" value="RecX_HTH1"/>
    <property type="match status" value="1"/>
</dbReference>
<dbReference type="NCBIfam" id="NF010733">
    <property type="entry name" value="PRK14135.1"/>
    <property type="match status" value="1"/>
</dbReference>
<protein>
    <recommendedName>
        <fullName evidence="3 5">Regulatory protein RecX</fullName>
    </recommendedName>
</protein>
<gene>
    <name evidence="5 9" type="primary">recX</name>
    <name evidence="9" type="ORF">GCM10008983_17810</name>
</gene>
<dbReference type="Pfam" id="PF02631">
    <property type="entry name" value="RecX_HTH2"/>
    <property type="match status" value="1"/>
</dbReference>
<comment type="subcellular location">
    <subcellularLocation>
        <location evidence="1 5">Cytoplasm</location>
    </subcellularLocation>
</comment>
<dbReference type="InterPro" id="IPR003783">
    <property type="entry name" value="Regulatory_RecX"/>
</dbReference>
<organism evidence="9 10">
    <name type="scientific">Lentibacillus halophilus</name>
    <dbReference type="NCBI Taxonomy" id="295065"/>
    <lineage>
        <taxon>Bacteria</taxon>
        <taxon>Bacillati</taxon>
        <taxon>Bacillota</taxon>
        <taxon>Bacilli</taxon>
        <taxon>Bacillales</taxon>
        <taxon>Bacillaceae</taxon>
        <taxon>Lentibacillus</taxon>
    </lineage>
</organism>
<dbReference type="InterPro" id="IPR053926">
    <property type="entry name" value="RecX_HTH_1st"/>
</dbReference>
<reference evidence="10" key="1">
    <citation type="journal article" date="2019" name="Int. J. Syst. Evol. Microbiol.">
        <title>The Global Catalogue of Microorganisms (GCM) 10K type strain sequencing project: providing services to taxonomists for standard genome sequencing and annotation.</title>
        <authorList>
            <consortium name="The Broad Institute Genomics Platform"/>
            <consortium name="The Broad Institute Genome Sequencing Center for Infectious Disease"/>
            <person name="Wu L."/>
            <person name="Ma J."/>
        </authorList>
    </citation>
    <scope>NUCLEOTIDE SEQUENCE [LARGE SCALE GENOMIC DNA]</scope>
    <source>
        <strain evidence="10">JCM 12149</strain>
    </source>
</reference>
<feature type="domain" description="RecX first three-helical" evidence="8">
    <location>
        <begin position="66"/>
        <end position="105"/>
    </location>
</feature>